<feature type="region of interest" description="Disordered" evidence="3">
    <location>
        <begin position="357"/>
        <end position="378"/>
    </location>
</feature>
<dbReference type="InterPro" id="IPR013937">
    <property type="entry name" value="Sorting_nexin_C"/>
</dbReference>
<evidence type="ECO:0000256" key="1">
    <source>
        <dbReference type="ARBA" id="ARBA00004496"/>
    </source>
</evidence>
<evidence type="ECO:0000313" key="5">
    <source>
        <dbReference type="EMBL" id="GJT12455.1"/>
    </source>
</evidence>
<evidence type="ECO:0000256" key="2">
    <source>
        <dbReference type="ARBA" id="ARBA00022490"/>
    </source>
</evidence>
<sequence length="434" mass="49306">MKHFISTSVKEIDIVHLGIVSQAGLKLLLRLEKRSTSGVRSEILNLAANFPSTSDRMEDPLSVPAEWTPPNVSVPLLNLVDKVFQLNRRGWLRRQVFWISKQILQLMMEDAIDDWLLRQIHWLRRDDIVASGIRWIQDVLWPGGIFFTKANAQSQTGSHSDKDSLLSTSRSSGSKINKQASFEEQLEAAQRASDVKNLIFNGASATLVSLIGHNQYKRCAKDVYYFLQSSVCLKQLAYGLLELRTGGEEGGYDEHDEATSRDKSYVPKLEPFSRRNKFDRIVRDPPLIKKTQNDLADYCSTMEGDASYNCWKAYFELKELEKEAPIEEVEKVILESGGVKTLIGRLHGISEIHKTRKKLQNQNGSNTSNSHKDKVVSRARKECPIPDGLPKSLEEIEEEETWKMPDSSFTRLLRAKAKGTFPAWYSPVPDHETD</sequence>
<evidence type="ECO:0000313" key="6">
    <source>
        <dbReference type="Proteomes" id="UP001151760"/>
    </source>
</evidence>
<evidence type="ECO:0000256" key="3">
    <source>
        <dbReference type="SAM" id="MobiDB-lite"/>
    </source>
</evidence>
<comment type="subcellular location">
    <subcellularLocation>
        <location evidence="1">Cytoplasm</location>
    </subcellularLocation>
</comment>
<feature type="compositionally biased region" description="Polar residues" evidence="3">
    <location>
        <begin position="360"/>
        <end position="369"/>
    </location>
</feature>
<dbReference type="InterPro" id="IPR051837">
    <property type="entry name" value="SortingNexin/PXDomain-PKLike"/>
</dbReference>
<comment type="caution">
    <text evidence="5">The sequence shown here is derived from an EMBL/GenBank/DDBJ whole genome shotgun (WGS) entry which is preliminary data.</text>
</comment>
<reference evidence="5" key="1">
    <citation type="journal article" date="2022" name="Int. J. Mol. Sci.">
        <title>Draft Genome of Tanacetum Coccineum: Genomic Comparison of Closely Related Tanacetum-Family Plants.</title>
        <authorList>
            <person name="Yamashiro T."/>
            <person name="Shiraishi A."/>
            <person name="Nakayama K."/>
            <person name="Satake H."/>
        </authorList>
    </citation>
    <scope>NUCLEOTIDE SEQUENCE</scope>
</reference>
<dbReference type="Proteomes" id="UP001151760">
    <property type="component" value="Unassembled WGS sequence"/>
</dbReference>
<protein>
    <submittedName>
        <fullName evidence="5">Phox-associated domain, sorting nexin</fullName>
    </submittedName>
</protein>
<dbReference type="EMBL" id="BQNB010013148">
    <property type="protein sequence ID" value="GJT12455.1"/>
    <property type="molecule type" value="Genomic_DNA"/>
</dbReference>
<gene>
    <name evidence="5" type="ORF">Tco_0859497</name>
</gene>
<organism evidence="5 6">
    <name type="scientific">Tanacetum coccineum</name>
    <dbReference type="NCBI Taxonomy" id="301880"/>
    <lineage>
        <taxon>Eukaryota</taxon>
        <taxon>Viridiplantae</taxon>
        <taxon>Streptophyta</taxon>
        <taxon>Embryophyta</taxon>
        <taxon>Tracheophyta</taxon>
        <taxon>Spermatophyta</taxon>
        <taxon>Magnoliopsida</taxon>
        <taxon>eudicotyledons</taxon>
        <taxon>Gunneridae</taxon>
        <taxon>Pentapetalae</taxon>
        <taxon>asterids</taxon>
        <taxon>campanulids</taxon>
        <taxon>Asterales</taxon>
        <taxon>Asteraceae</taxon>
        <taxon>Asteroideae</taxon>
        <taxon>Anthemideae</taxon>
        <taxon>Anthemidinae</taxon>
        <taxon>Tanacetum</taxon>
    </lineage>
</organism>
<accession>A0ABQ5BC96</accession>
<reference evidence="5" key="2">
    <citation type="submission" date="2022-01" db="EMBL/GenBank/DDBJ databases">
        <authorList>
            <person name="Yamashiro T."/>
            <person name="Shiraishi A."/>
            <person name="Satake H."/>
            <person name="Nakayama K."/>
        </authorList>
    </citation>
    <scope>NUCLEOTIDE SEQUENCE</scope>
</reference>
<dbReference type="PANTHER" id="PTHR22999">
    <property type="entry name" value="PX SERINE/THREONINE KINASE PXK"/>
    <property type="match status" value="1"/>
</dbReference>
<name>A0ABQ5BC96_9ASTR</name>
<dbReference type="Pfam" id="PF08628">
    <property type="entry name" value="Nexin_C"/>
    <property type="match status" value="1"/>
</dbReference>
<evidence type="ECO:0000259" key="4">
    <source>
        <dbReference type="Pfam" id="PF08628"/>
    </source>
</evidence>
<dbReference type="PANTHER" id="PTHR22999:SF23">
    <property type="entry name" value="SORTING NEXIN-16"/>
    <property type="match status" value="1"/>
</dbReference>
<keyword evidence="2" id="KW-0963">Cytoplasm</keyword>
<feature type="domain" description="Sorting nexin C-terminal" evidence="4">
    <location>
        <begin position="91"/>
        <end position="230"/>
    </location>
</feature>
<proteinExistence type="predicted"/>
<keyword evidence="6" id="KW-1185">Reference proteome</keyword>